<keyword evidence="2" id="KW-1185">Reference proteome</keyword>
<protein>
    <submittedName>
        <fullName evidence="1">Uncharacterized protein</fullName>
    </submittedName>
</protein>
<organism evidence="1 2">
    <name type="scientific">Tetradesmus obliquus</name>
    <name type="common">Green alga</name>
    <name type="synonym">Acutodesmus obliquus</name>
    <dbReference type="NCBI Taxonomy" id="3088"/>
    <lineage>
        <taxon>Eukaryota</taxon>
        <taxon>Viridiplantae</taxon>
        <taxon>Chlorophyta</taxon>
        <taxon>core chlorophytes</taxon>
        <taxon>Chlorophyceae</taxon>
        <taxon>CS clade</taxon>
        <taxon>Sphaeropleales</taxon>
        <taxon>Scenedesmaceae</taxon>
        <taxon>Tetradesmus</taxon>
    </lineage>
</organism>
<proteinExistence type="predicted"/>
<accession>A0A383VFZ1</accession>
<evidence type="ECO:0000313" key="1">
    <source>
        <dbReference type="EMBL" id="SZX63316.1"/>
    </source>
</evidence>
<sequence length="194" mass="19970">MSSGSSCDSPSMSDTHNGADVVSACGPLQLIAASSFASCKDSKQATQQLCNLLSTSRVFSQALQSCQGLVPVVFGPAATAEAAIAFARWLVKYGRLAGSLDMQLIPVDAIFEDQLPNISKENLESQHSASTLAFMANVVIAAALEKAAAAARSSSSSSSSPGGLHIRSCTYVPASCQVLAWTVLPSCKHCLAAA</sequence>
<name>A0A383VFZ1_TETOB</name>
<gene>
    <name evidence="1" type="ORF">BQ4739_LOCUS3875</name>
</gene>
<reference evidence="1 2" key="1">
    <citation type="submission" date="2016-10" db="EMBL/GenBank/DDBJ databases">
        <authorList>
            <person name="Cai Z."/>
        </authorList>
    </citation>
    <scope>NUCLEOTIDE SEQUENCE [LARGE SCALE GENOMIC DNA]</scope>
</reference>
<dbReference type="Proteomes" id="UP000256970">
    <property type="component" value="Unassembled WGS sequence"/>
</dbReference>
<evidence type="ECO:0000313" key="2">
    <source>
        <dbReference type="Proteomes" id="UP000256970"/>
    </source>
</evidence>
<dbReference type="EMBL" id="FNXT01000303">
    <property type="protein sequence ID" value="SZX63316.1"/>
    <property type="molecule type" value="Genomic_DNA"/>
</dbReference>
<dbReference type="AlphaFoldDB" id="A0A383VFZ1"/>